<name>A0A9D1NFY9_9FIRM</name>
<accession>A0A9D1NFY9</accession>
<dbReference type="Proteomes" id="UP000886861">
    <property type="component" value="Unassembled WGS sequence"/>
</dbReference>
<dbReference type="InterPro" id="IPR048532">
    <property type="entry name" value="ea8_5-like_sf"/>
</dbReference>
<evidence type="ECO:0000313" key="2">
    <source>
        <dbReference type="Proteomes" id="UP000886861"/>
    </source>
</evidence>
<dbReference type="AlphaFoldDB" id="A0A9D1NFY9"/>
<dbReference type="Gene3D" id="1.10.10.1920">
    <property type="match status" value="1"/>
</dbReference>
<sequence length="93" mass="11009">MSLSKRELEKQEEYRAIAREILLEMAIIRTCHCGAITYETYNLEKGQIYGSVTNYVKKKYPENYDYKMLHKFIDLELKEAHSENDCAYCSNLN</sequence>
<dbReference type="EMBL" id="DVOJ01000015">
    <property type="protein sequence ID" value="HIV01773.1"/>
    <property type="molecule type" value="Genomic_DNA"/>
</dbReference>
<comment type="caution">
    <text evidence="1">The sequence shown here is derived from an EMBL/GenBank/DDBJ whole genome shotgun (WGS) entry which is preliminary data.</text>
</comment>
<evidence type="ECO:0000313" key="1">
    <source>
        <dbReference type="EMBL" id="HIV01773.1"/>
    </source>
</evidence>
<reference evidence="1" key="1">
    <citation type="submission" date="2020-10" db="EMBL/GenBank/DDBJ databases">
        <authorList>
            <person name="Gilroy R."/>
        </authorList>
    </citation>
    <scope>NUCLEOTIDE SEQUENCE</scope>
    <source>
        <strain evidence="1">CHK186-9395</strain>
    </source>
</reference>
<reference evidence="1" key="2">
    <citation type="journal article" date="2021" name="PeerJ">
        <title>Extensive microbial diversity within the chicken gut microbiome revealed by metagenomics and culture.</title>
        <authorList>
            <person name="Gilroy R."/>
            <person name="Ravi A."/>
            <person name="Getino M."/>
            <person name="Pursley I."/>
            <person name="Horton D.L."/>
            <person name="Alikhan N.F."/>
            <person name="Baker D."/>
            <person name="Gharbi K."/>
            <person name="Hall N."/>
            <person name="Watson M."/>
            <person name="Adriaenssens E.M."/>
            <person name="Foster-Nyarko E."/>
            <person name="Jarju S."/>
            <person name="Secka A."/>
            <person name="Antonio M."/>
            <person name="Oren A."/>
            <person name="Chaudhuri R.R."/>
            <person name="La Ragione R."/>
            <person name="Hildebrand F."/>
            <person name="Pallen M.J."/>
        </authorList>
    </citation>
    <scope>NUCLEOTIDE SEQUENCE</scope>
    <source>
        <strain evidence="1">CHK186-9395</strain>
    </source>
</reference>
<protein>
    <submittedName>
        <fullName evidence="1">Uncharacterized protein</fullName>
    </submittedName>
</protein>
<gene>
    <name evidence="1" type="ORF">IAA62_04395</name>
</gene>
<organism evidence="1 2">
    <name type="scientific">Candidatus Caccopulliclostridium gallistercoris</name>
    <dbReference type="NCBI Taxonomy" id="2840719"/>
    <lineage>
        <taxon>Bacteria</taxon>
        <taxon>Bacillati</taxon>
        <taxon>Bacillota</taxon>
        <taxon>Clostridia</taxon>
        <taxon>Candidatus Caccopulliclostridium</taxon>
    </lineage>
</organism>
<proteinExistence type="predicted"/>